<protein>
    <submittedName>
        <fullName evidence="5">Uncharacterized protein</fullName>
    </submittedName>
</protein>
<dbReference type="PROSITE" id="PS50110">
    <property type="entry name" value="RESPONSE_REGULATORY"/>
    <property type="match status" value="1"/>
</dbReference>
<name>A0A8S1NXU7_9CILI</name>
<dbReference type="GO" id="GO:0000155">
    <property type="term" value="F:phosphorelay sensor kinase activity"/>
    <property type="evidence" value="ECO:0007669"/>
    <property type="project" value="InterPro"/>
</dbReference>
<dbReference type="Proteomes" id="UP000692954">
    <property type="component" value="Unassembled WGS sequence"/>
</dbReference>
<keyword evidence="1 2" id="KW-0597">Phosphoprotein</keyword>
<evidence type="ECO:0000259" key="3">
    <source>
        <dbReference type="PROSITE" id="PS50109"/>
    </source>
</evidence>
<comment type="caution">
    <text evidence="5">The sequence shown here is derived from an EMBL/GenBank/DDBJ whole genome shotgun (WGS) entry which is preliminary data.</text>
</comment>
<feature type="domain" description="Response regulatory" evidence="4">
    <location>
        <begin position="687"/>
        <end position="807"/>
    </location>
</feature>
<dbReference type="InterPro" id="IPR003594">
    <property type="entry name" value="HATPase_dom"/>
</dbReference>
<dbReference type="Pfam" id="PF00512">
    <property type="entry name" value="HisKA"/>
    <property type="match status" value="1"/>
</dbReference>
<dbReference type="SMART" id="SM00388">
    <property type="entry name" value="HisKA"/>
    <property type="match status" value="1"/>
</dbReference>
<dbReference type="Pfam" id="PF00072">
    <property type="entry name" value="Response_reg"/>
    <property type="match status" value="1"/>
</dbReference>
<dbReference type="InterPro" id="IPR005467">
    <property type="entry name" value="His_kinase_dom"/>
</dbReference>
<organism evidence="5 6">
    <name type="scientific">Paramecium sonneborni</name>
    <dbReference type="NCBI Taxonomy" id="65129"/>
    <lineage>
        <taxon>Eukaryota</taxon>
        <taxon>Sar</taxon>
        <taxon>Alveolata</taxon>
        <taxon>Ciliophora</taxon>
        <taxon>Intramacronucleata</taxon>
        <taxon>Oligohymenophorea</taxon>
        <taxon>Peniculida</taxon>
        <taxon>Parameciidae</taxon>
        <taxon>Paramecium</taxon>
    </lineage>
</organism>
<evidence type="ECO:0000313" key="5">
    <source>
        <dbReference type="EMBL" id="CAD8096480.1"/>
    </source>
</evidence>
<dbReference type="PROSITE" id="PS50109">
    <property type="entry name" value="HIS_KIN"/>
    <property type="match status" value="1"/>
</dbReference>
<dbReference type="AlphaFoldDB" id="A0A8S1NXU7"/>
<accession>A0A8S1NXU7</accession>
<feature type="domain" description="Histidine kinase" evidence="3">
    <location>
        <begin position="395"/>
        <end position="632"/>
    </location>
</feature>
<dbReference type="InterPro" id="IPR001789">
    <property type="entry name" value="Sig_transdc_resp-reg_receiver"/>
</dbReference>
<evidence type="ECO:0000259" key="4">
    <source>
        <dbReference type="PROSITE" id="PS50110"/>
    </source>
</evidence>
<dbReference type="OrthoDB" id="60033at2759"/>
<sequence>MNIWIALSINLVIGTDATLNLMDSLSNMNLILQVVRFTIALLNILFQLAIYRSIKLSQYIILLQFLFQMQLVSEIRQTFTSLNSFNIYKYLLLLYYERQNQQLKYLQLSTLLYCMIEIQFQNSQIHQYTITSLIFIIILIIRISQNQQQIIHKHSTSNDVFHSYSTVPPDSASSNKKIDLITRDELIFILNHSKQGIIYFNQNLEIQYMNDKAQKLCLINSYNQAMNQLQQIIMKAIEQDENFNTQHKEIKYRASQKHLLQKADCKMIESLIASAEQNLKRFQSMSEKKLESQFLPNKQKKTQFSSSDFRQLLQSLFSDTQMNNLLEQRILIKANKMKVNLTSNHGEKVIELQFCKIANLINQSGYLLFIYDITENERLQQYIQKQKFQTLHFNSFSHELRTPLNCSLTLLQALKTQSISSQLIQNYLNPAIVSNKLLMHQINDILDYASFGLGTFQLNIRDFQIKELFRQLEEYYSEICSKKGIKLIFSIYDSLENHVIYNDPERILQLLVNLINNSLKFTRENDVICITAKSKQKSSGIIKDNFIKFIVHDTGRGIAKTELDAINNIIHTCIDNDIYHQLKNFTTKYVGLGFTIGSRMSNELAYSKKSYFKIRSKEGLFTKISFRINNQITSFGIKQKDTSIKFEQVVSLNQIDIDNVIQEQHQIPLWTQTFFSQKLIQSESLSQILICDDVAFNLISLNLLIKNLGFESDIVYDGYQAINQIKKRLLQQQEQYKIILMDIEMPGLNGYQTSTSLLQIDNKLNIIMCSAYDTEDNLSKALESGMKDYIIKPVRIEQLKVLIKKYIK</sequence>
<dbReference type="CDD" id="cd17546">
    <property type="entry name" value="REC_hyHK_CKI1_RcsC-like"/>
    <property type="match status" value="1"/>
</dbReference>
<dbReference type="Pfam" id="PF02518">
    <property type="entry name" value="HATPase_c"/>
    <property type="match status" value="1"/>
</dbReference>
<dbReference type="EMBL" id="CAJJDN010000066">
    <property type="protein sequence ID" value="CAD8096480.1"/>
    <property type="molecule type" value="Genomic_DNA"/>
</dbReference>
<proteinExistence type="predicted"/>
<dbReference type="InterPro" id="IPR003661">
    <property type="entry name" value="HisK_dim/P_dom"/>
</dbReference>
<feature type="modified residue" description="4-aspartylphosphate" evidence="2">
    <location>
        <position position="742"/>
    </location>
</feature>
<dbReference type="InterPro" id="IPR050956">
    <property type="entry name" value="2C_system_His_kinase"/>
</dbReference>
<evidence type="ECO:0000256" key="1">
    <source>
        <dbReference type="ARBA" id="ARBA00022553"/>
    </source>
</evidence>
<dbReference type="PANTHER" id="PTHR43719">
    <property type="entry name" value="TWO-COMPONENT HISTIDINE KINASE"/>
    <property type="match status" value="1"/>
</dbReference>
<dbReference type="PANTHER" id="PTHR43719:SF28">
    <property type="entry name" value="PEROXIDE STRESS-ACTIVATED HISTIDINE KINASE MAK1-RELATED"/>
    <property type="match status" value="1"/>
</dbReference>
<reference evidence="5" key="1">
    <citation type="submission" date="2021-01" db="EMBL/GenBank/DDBJ databases">
        <authorList>
            <consortium name="Genoscope - CEA"/>
            <person name="William W."/>
        </authorList>
    </citation>
    <scope>NUCLEOTIDE SEQUENCE</scope>
</reference>
<dbReference type="SMART" id="SM00448">
    <property type="entry name" value="REC"/>
    <property type="match status" value="1"/>
</dbReference>
<dbReference type="CDD" id="cd00082">
    <property type="entry name" value="HisKA"/>
    <property type="match status" value="1"/>
</dbReference>
<dbReference type="SMART" id="SM00387">
    <property type="entry name" value="HATPase_c"/>
    <property type="match status" value="1"/>
</dbReference>
<gene>
    <name evidence="5" type="ORF">PSON_ATCC_30995.1.T0660184</name>
</gene>
<evidence type="ECO:0000313" key="6">
    <source>
        <dbReference type="Proteomes" id="UP000692954"/>
    </source>
</evidence>
<keyword evidence="6" id="KW-1185">Reference proteome</keyword>
<evidence type="ECO:0000256" key="2">
    <source>
        <dbReference type="PROSITE-ProRule" id="PRU00169"/>
    </source>
</evidence>